<dbReference type="EMBL" id="SWAD01000025">
    <property type="protein sequence ID" value="TMQ77428.1"/>
    <property type="molecule type" value="Genomic_DNA"/>
</dbReference>
<dbReference type="Proteomes" id="UP000306324">
    <property type="component" value="Unassembled WGS sequence"/>
</dbReference>
<feature type="binding site" evidence="2">
    <location>
        <begin position="76"/>
        <end position="77"/>
    </location>
    <ligand>
        <name>ATP</name>
        <dbReference type="ChEBI" id="CHEBI:30616"/>
    </ligand>
</feature>
<feature type="domain" description="Fido" evidence="3">
    <location>
        <begin position="1"/>
        <end position="103"/>
    </location>
</feature>
<evidence type="ECO:0000313" key="5">
    <source>
        <dbReference type="Proteomes" id="UP000306324"/>
    </source>
</evidence>
<dbReference type="Pfam" id="PF06163">
    <property type="entry name" value="DUF977"/>
    <property type="match status" value="1"/>
</dbReference>
<reference evidence="4 5" key="1">
    <citation type="submission" date="2019-04" db="EMBL/GenBank/DDBJ databases">
        <title>A novel phosphate-accumulating bacterium identified in bioreactor for phosphate removal from wastewater.</title>
        <authorList>
            <person name="Kotlyarov R.Y."/>
            <person name="Beletsky A.V."/>
            <person name="Kallistova A.Y."/>
            <person name="Dorofeev A.G."/>
            <person name="Nikolaev Y.Y."/>
            <person name="Pimenov N.V."/>
            <person name="Ravin N.V."/>
            <person name="Mardanov A.V."/>
        </authorList>
    </citation>
    <scope>NUCLEOTIDE SEQUENCE [LARGE SCALE GENOMIC DNA]</scope>
    <source>
        <strain evidence="4 5">Bin19</strain>
    </source>
</reference>
<dbReference type="InterPro" id="IPR040198">
    <property type="entry name" value="Fido_containing"/>
</dbReference>
<accession>A0A5S4EQ56</accession>
<feature type="active site" evidence="1">
    <location>
        <position position="34"/>
    </location>
</feature>
<dbReference type="PANTHER" id="PTHR13504">
    <property type="entry name" value="FIDO DOMAIN-CONTAINING PROTEIN DDB_G0283145"/>
    <property type="match status" value="1"/>
</dbReference>
<evidence type="ECO:0000259" key="3">
    <source>
        <dbReference type="PROSITE" id="PS51459"/>
    </source>
</evidence>
<dbReference type="InterPro" id="IPR010382">
    <property type="entry name" value="DUF977"/>
</dbReference>
<dbReference type="PANTHER" id="PTHR13504:SF33">
    <property type="entry name" value="FIC FAMILY PROTEIN"/>
    <property type="match status" value="1"/>
</dbReference>
<dbReference type="Gene3D" id="1.10.10.10">
    <property type="entry name" value="Winged helix-like DNA-binding domain superfamily/Winged helix DNA-binding domain"/>
    <property type="match status" value="1"/>
</dbReference>
<keyword evidence="5" id="KW-1185">Reference proteome</keyword>
<feature type="binding site" evidence="2">
    <location>
        <begin position="38"/>
        <end position="45"/>
    </location>
    <ligand>
        <name>ATP</name>
        <dbReference type="ChEBI" id="CHEBI:30616"/>
    </ligand>
</feature>
<keyword evidence="2" id="KW-0067">ATP-binding</keyword>
<evidence type="ECO:0000256" key="1">
    <source>
        <dbReference type="PIRSR" id="PIRSR640198-1"/>
    </source>
</evidence>
<proteinExistence type="predicted"/>
<protein>
    <submittedName>
        <fullName evidence="4">Fic family protein</fullName>
    </submittedName>
</protein>
<keyword evidence="2" id="KW-0547">Nucleotide-binding</keyword>
<dbReference type="InterPro" id="IPR036597">
    <property type="entry name" value="Fido-like_dom_sf"/>
</dbReference>
<name>A0A5S4EQ56_9PROT</name>
<dbReference type="Pfam" id="PF02661">
    <property type="entry name" value="Fic"/>
    <property type="match status" value="1"/>
</dbReference>
<evidence type="ECO:0000313" key="4">
    <source>
        <dbReference type="EMBL" id="TMQ77428.1"/>
    </source>
</evidence>
<dbReference type="SUPFAM" id="SSF140931">
    <property type="entry name" value="Fic-like"/>
    <property type="match status" value="1"/>
</dbReference>
<evidence type="ECO:0000256" key="2">
    <source>
        <dbReference type="PIRSR" id="PIRSR640198-2"/>
    </source>
</evidence>
<dbReference type="InterPro" id="IPR036390">
    <property type="entry name" value="WH_DNA-bd_sf"/>
</dbReference>
<dbReference type="Gene3D" id="1.10.3290.10">
    <property type="entry name" value="Fido-like domain"/>
    <property type="match status" value="1"/>
</dbReference>
<dbReference type="InterPro" id="IPR036388">
    <property type="entry name" value="WH-like_DNA-bd_sf"/>
</dbReference>
<dbReference type="AlphaFoldDB" id="A0A5S4EQ56"/>
<dbReference type="GO" id="GO:0005524">
    <property type="term" value="F:ATP binding"/>
    <property type="evidence" value="ECO:0007669"/>
    <property type="project" value="UniProtKB-KW"/>
</dbReference>
<dbReference type="InterPro" id="IPR003812">
    <property type="entry name" value="Fido"/>
</dbReference>
<dbReference type="PROSITE" id="PS51459">
    <property type="entry name" value="FIDO"/>
    <property type="match status" value="1"/>
</dbReference>
<organism evidence="4 5">
    <name type="scientific">Candidatus Accumulibacter phosphatis</name>
    <dbReference type="NCBI Taxonomy" id="327160"/>
    <lineage>
        <taxon>Bacteria</taxon>
        <taxon>Pseudomonadati</taxon>
        <taxon>Pseudomonadota</taxon>
        <taxon>Betaproteobacteria</taxon>
        <taxon>Candidatus Accumulibacter</taxon>
    </lineage>
</organism>
<gene>
    <name evidence="4" type="ORF">ACCUM_3148</name>
</gene>
<comment type="caution">
    <text evidence="4">The sequence shown here is derived from an EMBL/GenBank/DDBJ whole genome shotgun (WGS) entry which is preliminary data.</text>
</comment>
<sequence length="186" mass="21356">MAELIGWFNAERQAGQLHPLLLIGIRIVVFLEIHPFQDGNARLSRVLTTLLLLQAGYAYVPYSSLESVVEQSKEAYYLALRQTQGTIRTRAPNWQPWLMFFLRALAEQVRRLDRKIEREKLVLASLPELSLRIVEFTREHGRITMGDAIRLTGGNRNTLKQHFRALVEQGHLGQHGAGRGVWYALR</sequence>
<dbReference type="SUPFAM" id="SSF46785">
    <property type="entry name" value="Winged helix' DNA-binding domain"/>
    <property type="match status" value="1"/>
</dbReference>